<dbReference type="RefSeq" id="WP_289828224.1">
    <property type="nucleotide sequence ID" value="NZ_JAUEDK010000003.1"/>
</dbReference>
<dbReference type="Proteomes" id="UP001168540">
    <property type="component" value="Unassembled WGS sequence"/>
</dbReference>
<dbReference type="InterPro" id="IPR010869">
    <property type="entry name" value="DUF1501"/>
</dbReference>
<keyword evidence="2" id="KW-1185">Reference proteome</keyword>
<comment type="caution">
    <text evidence="1">The sequence shown here is derived from an EMBL/GenBank/DDBJ whole genome shotgun (WGS) entry which is preliminary data.</text>
</comment>
<sequence>MQRREFLQVLGAGLTLAVLPELTLAYSADPAHYGRLLVLVELKGGNDGLNTVIPYASPDYARLRPSLAIARDQVLTLSERAGFHPSLSALMPMWQDGELALVEGVGYPEPNLSHFRSIEIWDTASASDQVLQTGWLSRQFRRAPLSGQFAADGVVLASQTLGPFEGGARVVVLNDPAAFAREAKLASDMGSGNAPGALAHILKVEGDIRHAAEGLAGNGMAAMTAKHDPNSAEAQGKIPPPPGAFGKAIKTLTDTLARGSQVAVARLTQTGFDTHGGQLATQGRLLKELAEGLASLRSSLQAQGRWQDTLVMSYAEFGRRPRQNGNNGTDHGTANVHFVAGGQVKGGFYGKAPELAGISDGNLDYGVDFRQLYATALGPWWGQDAAAVLGGHFAPVPLLRA</sequence>
<proteinExistence type="predicted"/>
<evidence type="ECO:0000313" key="2">
    <source>
        <dbReference type="Proteomes" id="UP001168540"/>
    </source>
</evidence>
<dbReference type="PANTHER" id="PTHR43737">
    <property type="entry name" value="BLL7424 PROTEIN"/>
    <property type="match status" value="1"/>
</dbReference>
<name>A0ABT7XIU6_9NEIS</name>
<reference evidence="1" key="1">
    <citation type="submission" date="2023-06" db="EMBL/GenBank/DDBJ databases">
        <authorList>
            <person name="Zhang S."/>
        </authorList>
    </citation>
    <scope>NUCLEOTIDE SEQUENCE</scope>
    <source>
        <strain evidence="1">SG2303</strain>
    </source>
</reference>
<dbReference type="PANTHER" id="PTHR43737:SF1">
    <property type="entry name" value="DUF1501 DOMAIN-CONTAINING PROTEIN"/>
    <property type="match status" value="1"/>
</dbReference>
<organism evidence="1 2">
    <name type="scientific">Crenobacter oryzisoli</name>
    <dbReference type="NCBI Taxonomy" id="3056844"/>
    <lineage>
        <taxon>Bacteria</taxon>
        <taxon>Pseudomonadati</taxon>
        <taxon>Pseudomonadota</taxon>
        <taxon>Betaproteobacteria</taxon>
        <taxon>Neisseriales</taxon>
        <taxon>Neisseriaceae</taxon>
        <taxon>Crenobacter</taxon>
    </lineage>
</organism>
<accession>A0ABT7XIU6</accession>
<evidence type="ECO:0000313" key="1">
    <source>
        <dbReference type="EMBL" id="MDN0073693.1"/>
    </source>
</evidence>
<dbReference type="Pfam" id="PF07394">
    <property type="entry name" value="DUF1501"/>
    <property type="match status" value="1"/>
</dbReference>
<dbReference type="EMBL" id="JAUEDK010000003">
    <property type="protein sequence ID" value="MDN0073693.1"/>
    <property type="molecule type" value="Genomic_DNA"/>
</dbReference>
<protein>
    <submittedName>
        <fullName evidence="1">DUF1501 domain-containing protein</fullName>
    </submittedName>
</protein>
<gene>
    <name evidence="1" type="ORF">QU481_02140</name>
</gene>